<feature type="domain" description="Exonuclease" evidence="2">
    <location>
        <begin position="10"/>
        <end position="181"/>
    </location>
</feature>
<dbReference type="EC" id="3.1.11.-" evidence="3"/>
<dbReference type="EMBL" id="JAUSRF010000020">
    <property type="protein sequence ID" value="MDP9839866.1"/>
    <property type="molecule type" value="Genomic_DNA"/>
</dbReference>
<dbReference type="InterPro" id="IPR012337">
    <property type="entry name" value="RNaseH-like_sf"/>
</dbReference>
<dbReference type="InterPro" id="IPR013520">
    <property type="entry name" value="Ribonucl_H"/>
</dbReference>
<dbReference type="GO" id="GO:0016787">
    <property type="term" value="F:hydrolase activity"/>
    <property type="evidence" value="ECO:0007669"/>
    <property type="project" value="UniProtKB-KW"/>
</dbReference>
<organism evidence="3 4">
    <name type="scientific">Neorhizobium huautlense</name>
    <dbReference type="NCBI Taxonomy" id="67774"/>
    <lineage>
        <taxon>Bacteria</taxon>
        <taxon>Pseudomonadati</taxon>
        <taxon>Pseudomonadota</taxon>
        <taxon>Alphaproteobacteria</taxon>
        <taxon>Hyphomicrobiales</taxon>
        <taxon>Rhizobiaceae</taxon>
        <taxon>Rhizobium/Agrobacterium group</taxon>
        <taxon>Neorhizobium</taxon>
    </lineage>
</organism>
<keyword evidence="4" id="KW-1185">Reference proteome</keyword>
<dbReference type="PANTHER" id="PTHR30231:SF37">
    <property type="entry name" value="EXODEOXYRIBONUCLEASE 10"/>
    <property type="match status" value="1"/>
</dbReference>
<feature type="compositionally biased region" description="Polar residues" evidence="1">
    <location>
        <begin position="231"/>
        <end position="244"/>
    </location>
</feature>
<accession>A0ABT9PZG4</accession>
<evidence type="ECO:0000256" key="1">
    <source>
        <dbReference type="SAM" id="MobiDB-lite"/>
    </source>
</evidence>
<dbReference type="PANTHER" id="PTHR30231">
    <property type="entry name" value="DNA POLYMERASE III SUBUNIT EPSILON"/>
    <property type="match status" value="1"/>
</dbReference>
<evidence type="ECO:0000259" key="2">
    <source>
        <dbReference type="SMART" id="SM00479"/>
    </source>
</evidence>
<reference evidence="3 4" key="1">
    <citation type="submission" date="2023-07" db="EMBL/GenBank/DDBJ databases">
        <title>Sorghum-associated microbial communities from plants grown in Nebraska, USA.</title>
        <authorList>
            <person name="Schachtman D."/>
        </authorList>
    </citation>
    <scope>NUCLEOTIDE SEQUENCE [LARGE SCALE GENOMIC DNA]</scope>
    <source>
        <strain evidence="3 4">DS1307</strain>
    </source>
</reference>
<dbReference type="Proteomes" id="UP001241472">
    <property type="component" value="Unassembled WGS sequence"/>
</dbReference>
<gene>
    <name evidence="3" type="ORF">J2T09_004646</name>
</gene>
<dbReference type="SUPFAM" id="SSF53098">
    <property type="entry name" value="Ribonuclease H-like"/>
    <property type="match status" value="1"/>
</dbReference>
<proteinExistence type="predicted"/>
<protein>
    <submittedName>
        <fullName evidence="3">Exodeoxyribonuclease X</fullName>
        <ecNumber evidence="3">3.1.11.-</ecNumber>
    </submittedName>
</protein>
<dbReference type="Gene3D" id="3.30.420.10">
    <property type="entry name" value="Ribonuclease H-like superfamily/Ribonuclease H"/>
    <property type="match status" value="1"/>
</dbReference>
<name>A0ABT9PZG4_9HYPH</name>
<dbReference type="SMART" id="SM00479">
    <property type="entry name" value="EXOIII"/>
    <property type="match status" value="1"/>
</dbReference>
<dbReference type="RefSeq" id="WP_306838932.1">
    <property type="nucleotide sequence ID" value="NZ_JAUSRF010000020.1"/>
</dbReference>
<dbReference type="InterPro" id="IPR036397">
    <property type="entry name" value="RNaseH_sf"/>
</dbReference>
<dbReference type="CDD" id="cd06127">
    <property type="entry name" value="DEDDh"/>
    <property type="match status" value="1"/>
</dbReference>
<feature type="region of interest" description="Disordered" evidence="1">
    <location>
        <begin position="231"/>
        <end position="254"/>
    </location>
</feature>
<sequence length="254" mass="28630">MTIIDMSSPRVRVIDLETGGNGPDNVCEIGWQDVVLDENAAWQVTEERGAILINPGRPMSPDTMAVHHILDEQVADAPFWKETAAAVLRPPGRLDALAAHRAAFEQRYCKPRFTGETPWICTWKSALRVWPDLPRFSNQMLRYQRMPAGLVHEIGLPAHRAMPDAYVTAHHLRDLLNQTSLERLLAWSKEPGLLPRVPSGPDRGKGWDRIETSVLAGLARDRDQDIRFSAQTELSQRGESNQRVTVEPPQKSFF</sequence>
<dbReference type="Pfam" id="PF00929">
    <property type="entry name" value="RNase_T"/>
    <property type="match status" value="1"/>
</dbReference>
<evidence type="ECO:0000313" key="3">
    <source>
        <dbReference type="EMBL" id="MDP9839866.1"/>
    </source>
</evidence>
<evidence type="ECO:0000313" key="4">
    <source>
        <dbReference type="Proteomes" id="UP001241472"/>
    </source>
</evidence>
<keyword evidence="3" id="KW-0378">Hydrolase</keyword>
<comment type="caution">
    <text evidence="3">The sequence shown here is derived from an EMBL/GenBank/DDBJ whole genome shotgun (WGS) entry which is preliminary data.</text>
</comment>